<dbReference type="InterPro" id="IPR013099">
    <property type="entry name" value="K_chnl_dom"/>
</dbReference>
<feature type="compositionally biased region" description="Polar residues" evidence="9">
    <location>
        <begin position="1"/>
        <end position="30"/>
    </location>
</feature>
<feature type="domain" description="Potassium channel" evidence="11">
    <location>
        <begin position="504"/>
        <end position="585"/>
    </location>
</feature>
<dbReference type="EMBL" id="CAJPVJ010001517">
    <property type="protein sequence ID" value="CAG2164863.1"/>
    <property type="molecule type" value="Genomic_DNA"/>
</dbReference>
<feature type="region of interest" description="Disordered" evidence="9">
    <location>
        <begin position="1"/>
        <end position="59"/>
    </location>
</feature>
<dbReference type="AlphaFoldDB" id="A0A7R9LLP2"/>
<name>A0A7R9LLP2_9ACAR</name>
<feature type="transmembrane region" description="Helical" evidence="10">
    <location>
        <begin position="561"/>
        <end position="582"/>
    </location>
</feature>
<dbReference type="PANTHER" id="PTHR11003:SF334">
    <property type="entry name" value="FI03418P"/>
    <property type="match status" value="1"/>
</dbReference>
<evidence type="ECO:0000256" key="8">
    <source>
        <dbReference type="RuleBase" id="RU003857"/>
    </source>
</evidence>
<feature type="compositionally biased region" description="Basic and acidic residues" evidence="9">
    <location>
        <begin position="33"/>
        <end position="46"/>
    </location>
</feature>
<dbReference type="Proteomes" id="UP000728032">
    <property type="component" value="Unassembled WGS sequence"/>
</dbReference>
<keyword evidence="5 8" id="KW-0406">Ion transport</keyword>
<evidence type="ECO:0000313" key="13">
    <source>
        <dbReference type="Proteomes" id="UP000728032"/>
    </source>
</evidence>
<keyword evidence="6 10" id="KW-0472">Membrane</keyword>
<gene>
    <name evidence="12" type="ORF">ONB1V03_LOCUS4410</name>
</gene>
<evidence type="ECO:0000256" key="9">
    <source>
        <dbReference type="SAM" id="MobiDB-lite"/>
    </source>
</evidence>
<feature type="transmembrane region" description="Helical" evidence="10">
    <location>
        <begin position="214"/>
        <end position="247"/>
    </location>
</feature>
<comment type="similarity">
    <text evidence="8">Belongs to the two pore domain potassium channel (TC 1.A.1.8) family.</text>
</comment>
<reference evidence="12" key="1">
    <citation type="submission" date="2020-11" db="EMBL/GenBank/DDBJ databases">
        <authorList>
            <person name="Tran Van P."/>
        </authorList>
    </citation>
    <scope>NUCLEOTIDE SEQUENCE</scope>
</reference>
<feature type="transmembrane region" description="Helical" evidence="10">
    <location>
        <begin position="350"/>
        <end position="371"/>
    </location>
</feature>
<keyword evidence="3 8" id="KW-0812">Transmembrane</keyword>
<dbReference type="Pfam" id="PF07885">
    <property type="entry name" value="Ion_trans_2"/>
    <property type="match status" value="2"/>
</dbReference>
<evidence type="ECO:0000256" key="4">
    <source>
        <dbReference type="ARBA" id="ARBA00022989"/>
    </source>
</evidence>
<evidence type="ECO:0000259" key="11">
    <source>
        <dbReference type="Pfam" id="PF07885"/>
    </source>
</evidence>
<accession>A0A7R9LLP2</accession>
<evidence type="ECO:0000256" key="6">
    <source>
        <dbReference type="ARBA" id="ARBA00023136"/>
    </source>
</evidence>
<dbReference type="Gene3D" id="1.10.287.70">
    <property type="match status" value="1"/>
</dbReference>
<evidence type="ECO:0000256" key="5">
    <source>
        <dbReference type="ARBA" id="ARBA00023065"/>
    </source>
</evidence>
<proteinExistence type="inferred from homology"/>
<dbReference type="GO" id="GO:0030322">
    <property type="term" value="P:stabilization of membrane potential"/>
    <property type="evidence" value="ECO:0007669"/>
    <property type="project" value="TreeGrafter"/>
</dbReference>
<keyword evidence="13" id="KW-1185">Reference proteome</keyword>
<feature type="compositionally biased region" description="Polar residues" evidence="9">
    <location>
        <begin position="47"/>
        <end position="57"/>
    </location>
</feature>
<dbReference type="InterPro" id="IPR003280">
    <property type="entry name" value="2pore_dom_K_chnl"/>
</dbReference>
<evidence type="ECO:0000256" key="7">
    <source>
        <dbReference type="ARBA" id="ARBA00023303"/>
    </source>
</evidence>
<comment type="subcellular location">
    <subcellularLocation>
        <location evidence="1">Membrane</location>
        <topology evidence="1">Multi-pass membrane protein</topology>
    </subcellularLocation>
</comment>
<dbReference type="GO" id="GO:0015271">
    <property type="term" value="F:outward rectifier potassium channel activity"/>
    <property type="evidence" value="ECO:0007669"/>
    <property type="project" value="TreeGrafter"/>
</dbReference>
<dbReference type="OrthoDB" id="297496at2759"/>
<dbReference type="GO" id="GO:0022841">
    <property type="term" value="F:potassium ion leak channel activity"/>
    <property type="evidence" value="ECO:0007669"/>
    <property type="project" value="TreeGrafter"/>
</dbReference>
<feature type="transmembrane region" description="Helical" evidence="10">
    <location>
        <begin position="496"/>
        <end position="516"/>
    </location>
</feature>
<dbReference type="GO" id="GO:0005886">
    <property type="term" value="C:plasma membrane"/>
    <property type="evidence" value="ECO:0007669"/>
    <property type="project" value="TreeGrafter"/>
</dbReference>
<keyword evidence="2 8" id="KW-0813">Transport</keyword>
<evidence type="ECO:0000256" key="1">
    <source>
        <dbReference type="ARBA" id="ARBA00004141"/>
    </source>
</evidence>
<evidence type="ECO:0000256" key="3">
    <source>
        <dbReference type="ARBA" id="ARBA00022692"/>
    </source>
</evidence>
<dbReference type="PANTHER" id="PTHR11003">
    <property type="entry name" value="POTASSIUM CHANNEL, SUBFAMILY K"/>
    <property type="match status" value="1"/>
</dbReference>
<organism evidence="12">
    <name type="scientific">Oppiella nova</name>
    <dbReference type="NCBI Taxonomy" id="334625"/>
    <lineage>
        <taxon>Eukaryota</taxon>
        <taxon>Metazoa</taxon>
        <taxon>Ecdysozoa</taxon>
        <taxon>Arthropoda</taxon>
        <taxon>Chelicerata</taxon>
        <taxon>Arachnida</taxon>
        <taxon>Acari</taxon>
        <taxon>Acariformes</taxon>
        <taxon>Sarcoptiformes</taxon>
        <taxon>Oribatida</taxon>
        <taxon>Brachypylina</taxon>
        <taxon>Oppioidea</taxon>
        <taxon>Oppiidae</taxon>
        <taxon>Oppiella</taxon>
    </lineage>
</organism>
<keyword evidence="7 8" id="KW-0407">Ion channel</keyword>
<dbReference type="PRINTS" id="PR01333">
    <property type="entry name" value="2POREKCHANEL"/>
</dbReference>
<keyword evidence="4 10" id="KW-1133">Transmembrane helix</keyword>
<feature type="domain" description="Potassium channel" evidence="11">
    <location>
        <begin position="313"/>
        <end position="371"/>
    </location>
</feature>
<evidence type="ECO:0000313" key="12">
    <source>
        <dbReference type="EMBL" id="CAD7643972.1"/>
    </source>
</evidence>
<dbReference type="EMBL" id="OC916342">
    <property type="protein sequence ID" value="CAD7643972.1"/>
    <property type="molecule type" value="Genomic_DNA"/>
</dbReference>
<protein>
    <recommendedName>
        <fullName evidence="11">Potassium channel domain-containing protein</fullName>
    </recommendedName>
</protein>
<feature type="transmembrane region" description="Helical" evidence="10">
    <location>
        <begin position="528"/>
        <end position="549"/>
    </location>
</feature>
<evidence type="ECO:0000256" key="2">
    <source>
        <dbReference type="ARBA" id="ARBA00022448"/>
    </source>
</evidence>
<sequence>MSSDEQNIPQNSSESVLPVINESQSEPNVENDSESREKCGENKSSDEMTANDSQTTLCAPPRRKFTRIGSLRRTYIPDSTDTTDTNDTQLMPRCYQKPICESLPQTHDTLNDDNNVTLVVTQCEPNSANDSKDLSPNVDNKCKHLREDCSECVSTDPKGTHSSQSCIRRPNAPQNGLNPFEERLMRTMRRWKSRWFTSDEAKATRKRRFNRILYYLKVFLTHLFSTTGLCLLVIAYTCVGAFIFTYLESKHEVQTQNDIEKQRQEFAVDLWNQTNNYNVLYPEKWINETQIRLKKFEEIIVKAVREDGYGGSSEQWTFSGALLYSVTVITTIGYGNVTCKTDLGRIVTMIYALLGIPVMFLCLANLGNLMAQTFRFSYKRLCCLCFCCCEKVSTKYNHKHKPQKEKIELKNCDKNFCADSEKKVEVIFSENDDQKVRSIIALTASTPPTTSVTSSQASSPLRSFPSNPLHSDLNQQNNDLVVIQETIEGNDDSDRVPIWLVILLVISYIMAGAFMFSLWEEGWGPLEGAYFCFTTLTTIGFGDLVPGSAKYSDNKEEQTKFIICCAYLIVGLSLLAMSFNLVQEEIVIRFKELGKRMGIIPQHKTEFNKTNSV</sequence>
<evidence type="ECO:0000256" key="10">
    <source>
        <dbReference type="SAM" id="Phobius"/>
    </source>
</evidence>
<dbReference type="SUPFAM" id="SSF81324">
    <property type="entry name" value="Voltage-gated potassium channels"/>
    <property type="match status" value="2"/>
</dbReference>